<accession>A0ABQ7J4N5</accession>
<evidence type="ECO:0000256" key="3">
    <source>
        <dbReference type="ARBA" id="ARBA00022741"/>
    </source>
</evidence>
<feature type="compositionally biased region" description="Low complexity" evidence="6">
    <location>
        <begin position="209"/>
        <end position="229"/>
    </location>
</feature>
<evidence type="ECO:0000256" key="4">
    <source>
        <dbReference type="ARBA" id="ARBA00022777"/>
    </source>
</evidence>
<proteinExistence type="inferred from homology"/>
<feature type="compositionally biased region" description="Low complexity" evidence="6">
    <location>
        <begin position="179"/>
        <end position="188"/>
    </location>
</feature>
<evidence type="ECO:0000313" key="8">
    <source>
        <dbReference type="Proteomes" id="UP000823046"/>
    </source>
</evidence>
<comment type="similarity">
    <text evidence="1">Belongs to the PI3/PI4-kinase family. Type II PI4K subfamily.</text>
</comment>
<evidence type="ECO:0000313" key="7">
    <source>
        <dbReference type="EMBL" id="KAF8817960.1"/>
    </source>
</evidence>
<sequence length="584" mass="64071">MDVANIDLVWFNWPQSKIPFDRIELYTIFSLDPDKDAERLKRKLFIRDECLRTMRVSTRLLQCGAEMHLNLCQLAEISCRENIDEPSPLEKLVKEAIVNAYRAIRQSSVMASQRLVFAMDLAVGSVPRFKASKSHTSSPSTEKKEIPTNSSTATGHLNDRALKPSPSMTLSGDSPYKPLPSSSTTLSPVAECHSKSSSPISPSPPPPLASLSPFSCSSSEGSSYTSSSTDSKEVTYEEVPVSSLHPSSSFSLPPSNRSLKGPSSPVQEILQSKLPNKNTTTGNVSFSLSHESASYLVCVSSSTSPKEDTLVALSPSANPSSSRCSVLGDLLTQSASPSPSTAIPPPPLSAIPYTPSSSSVAINPFSDSPSSRSSTSREKEGRERPRMAALPVAPAEPRGEDGMVAMPSVEPQKRLALSSMKSSSFPSSTFFDYPKRKPKKGKDKKFSKKGDFSVSENTIPLIPTLPSTEDLSTVGRGTRMSTTRRLNGGTAVRGTTYRQQIQENNTTWTLQDEKGHQIPIDWSDEQFEKKFFKAFETCLREYITAHHPNWREYTFYGDSILEELAPSNTSRWNKKHGFPYVSME</sequence>
<keyword evidence="2" id="KW-0808">Transferase</keyword>
<feature type="compositionally biased region" description="Low complexity" evidence="6">
    <location>
        <begin position="418"/>
        <end position="431"/>
    </location>
</feature>
<feature type="region of interest" description="Disordered" evidence="6">
    <location>
        <begin position="129"/>
        <end position="266"/>
    </location>
</feature>
<organism evidence="7 8">
    <name type="scientific">Cardiosporidium cionae</name>
    <dbReference type="NCBI Taxonomy" id="476202"/>
    <lineage>
        <taxon>Eukaryota</taxon>
        <taxon>Sar</taxon>
        <taxon>Alveolata</taxon>
        <taxon>Apicomplexa</taxon>
        <taxon>Aconoidasida</taxon>
        <taxon>Nephromycida</taxon>
        <taxon>Cardiosporidium</taxon>
    </lineage>
</organism>
<protein>
    <submittedName>
        <fullName evidence="7">Phosphatidylinositol 3- and 4-kinase</fullName>
    </submittedName>
</protein>
<keyword evidence="8" id="KW-1185">Reference proteome</keyword>
<keyword evidence="4" id="KW-0418">Kinase</keyword>
<keyword evidence="3" id="KW-0547">Nucleotide-binding</keyword>
<evidence type="ECO:0000256" key="5">
    <source>
        <dbReference type="ARBA" id="ARBA00022840"/>
    </source>
</evidence>
<evidence type="ECO:0000256" key="1">
    <source>
        <dbReference type="ARBA" id="ARBA00008941"/>
    </source>
</evidence>
<dbReference type="PANTHER" id="PTHR45800">
    <property type="entry name" value="PHOSPHATIDYLINOSITOL 4-KINASE GAMMA"/>
    <property type="match status" value="1"/>
</dbReference>
<dbReference type="PANTHER" id="PTHR45800:SF11">
    <property type="entry name" value="PHOSPHATIDYLINOSITOL 3-KINASE-RELATED PROTEIN KINASE"/>
    <property type="match status" value="1"/>
</dbReference>
<feature type="compositionally biased region" description="Basic residues" evidence="6">
    <location>
        <begin position="436"/>
        <end position="447"/>
    </location>
</feature>
<gene>
    <name evidence="7" type="ORF">IE077_002521</name>
</gene>
<feature type="compositionally biased region" description="Low complexity" evidence="6">
    <location>
        <begin position="242"/>
        <end position="259"/>
    </location>
</feature>
<feature type="region of interest" description="Disordered" evidence="6">
    <location>
        <begin position="331"/>
        <end position="450"/>
    </location>
</feature>
<comment type="caution">
    <text evidence="7">The sequence shown here is derived from an EMBL/GenBank/DDBJ whole genome shotgun (WGS) entry which is preliminary data.</text>
</comment>
<keyword evidence="5" id="KW-0067">ATP-binding</keyword>
<dbReference type="EMBL" id="JADAQX010001172">
    <property type="protein sequence ID" value="KAF8817960.1"/>
    <property type="molecule type" value="Genomic_DNA"/>
</dbReference>
<evidence type="ECO:0000256" key="2">
    <source>
        <dbReference type="ARBA" id="ARBA00022679"/>
    </source>
</evidence>
<reference evidence="7 8" key="1">
    <citation type="journal article" date="2020" name="bioRxiv">
        <title>Metabolic contributions of an alphaproteobacterial endosymbiont in the apicomplexan Cardiosporidium cionae.</title>
        <authorList>
            <person name="Hunter E.S."/>
            <person name="Paight C.J."/>
            <person name="Lane C.E."/>
        </authorList>
    </citation>
    <scope>NUCLEOTIDE SEQUENCE [LARGE SCALE GENOMIC DNA]</scope>
    <source>
        <strain evidence="7">ESH_2018</strain>
    </source>
</reference>
<feature type="compositionally biased region" description="Low complexity" evidence="6">
    <location>
        <begin position="331"/>
        <end position="341"/>
    </location>
</feature>
<feature type="compositionally biased region" description="Basic and acidic residues" evidence="6">
    <location>
        <begin position="375"/>
        <end position="386"/>
    </location>
</feature>
<evidence type="ECO:0000256" key="6">
    <source>
        <dbReference type="SAM" id="MobiDB-lite"/>
    </source>
</evidence>
<dbReference type="InterPro" id="IPR044571">
    <property type="entry name" value="P4KG1-8"/>
</dbReference>
<name>A0ABQ7J4N5_9APIC</name>
<dbReference type="Proteomes" id="UP000823046">
    <property type="component" value="Unassembled WGS sequence"/>
</dbReference>